<sequence length="288" mass="32789">MVDKANSFHQLASAKPPTEMSFEGNLADNWVFFRQKFAIYLKATTLEKEEDSSKAALLLNMVGDRVIQIYNNLVFEKPEDKDSYTKIFDKLNEYFIPTKNVTYERNVFFTREMGIDETVDEYVNALRHLSSSCEFQDLTDSLIKDRLVLGIQDRSVKDRLFRESNVDLKKAIEICKASELARKQIQQLSSAKVDVVRDVVKQHKKYGSGTAGHKQTNRGKTQANPQPREVPKKDGCYCCGGDHPRDKLMCPARSAVCNKCKKVGHYARVCKSINTITCNTVSNNIKKL</sequence>
<dbReference type="PANTHER" id="PTHR33198:SF20">
    <property type="entry name" value="RETROTRANSPOSON GAG DOMAIN-CONTAINING PROTEIN"/>
    <property type="match status" value="1"/>
</dbReference>
<dbReference type="GeneID" id="116162775"/>
<feature type="domain" description="CCHC-type" evidence="2">
    <location>
        <begin position="256"/>
        <end position="272"/>
    </location>
</feature>
<evidence type="ECO:0000256" key="1">
    <source>
        <dbReference type="SAM" id="MobiDB-lite"/>
    </source>
</evidence>
<protein>
    <recommendedName>
        <fullName evidence="2">CCHC-type domain-containing protein</fullName>
    </recommendedName>
</protein>
<accession>A0A1Y1LB52</accession>
<dbReference type="PANTHER" id="PTHR33198">
    <property type="entry name" value="ANK_REP_REGION DOMAIN-CONTAINING PROTEIN-RELATED"/>
    <property type="match status" value="1"/>
</dbReference>
<dbReference type="RefSeq" id="XP_031339248.1">
    <property type="nucleotide sequence ID" value="XM_031483388.1"/>
</dbReference>
<feature type="region of interest" description="Disordered" evidence="1">
    <location>
        <begin position="204"/>
        <end position="232"/>
    </location>
</feature>
<dbReference type="RefSeq" id="XP_031339242.1">
    <property type="nucleotide sequence ID" value="XM_031483382.1"/>
</dbReference>
<dbReference type="KEGG" id="ppyr:116162775"/>
<organism evidence="3">
    <name type="scientific">Photinus pyralis</name>
    <name type="common">Common eastern firefly</name>
    <name type="synonym">Lampyris pyralis</name>
    <dbReference type="NCBI Taxonomy" id="7054"/>
    <lineage>
        <taxon>Eukaryota</taxon>
        <taxon>Metazoa</taxon>
        <taxon>Ecdysozoa</taxon>
        <taxon>Arthropoda</taxon>
        <taxon>Hexapoda</taxon>
        <taxon>Insecta</taxon>
        <taxon>Pterygota</taxon>
        <taxon>Neoptera</taxon>
        <taxon>Endopterygota</taxon>
        <taxon>Coleoptera</taxon>
        <taxon>Polyphaga</taxon>
        <taxon>Elateriformia</taxon>
        <taxon>Elateroidea</taxon>
        <taxon>Lampyridae</taxon>
        <taxon>Lampyrinae</taxon>
        <taxon>Photinus</taxon>
    </lineage>
</organism>
<dbReference type="RefSeq" id="XP_031332337.1">
    <property type="nucleotide sequence ID" value="XM_031476477.1"/>
</dbReference>
<dbReference type="InterPro" id="IPR001878">
    <property type="entry name" value="Znf_CCHC"/>
</dbReference>
<proteinExistence type="predicted"/>
<dbReference type="GO" id="GO:0008270">
    <property type="term" value="F:zinc ion binding"/>
    <property type="evidence" value="ECO:0007669"/>
    <property type="project" value="InterPro"/>
</dbReference>
<name>A0A1Y1LB52_PHOPY</name>
<dbReference type="RefSeq" id="XP_031332336.1">
    <property type="nucleotide sequence ID" value="XM_031476476.1"/>
</dbReference>
<dbReference type="AlphaFoldDB" id="A0A1Y1LB52"/>
<dbReference type="SMART" id="SM00343">
    <property type="entry name" value="ZnF_C2HC"/>
    <property type="match status" value="1"/>
</dbReference>
<evidence type="ECO:0000313" key="3">
    <source>
        <dbReference type="EMBL" id="JAV70854.1"/>
    </source>
</evidence>
<dbReference type="GO" id="GO:0003676">
    <property type="term" value="F:nucleic acid binding"/>
    <property type="evidence" value="ECO:0007669"/>
    <property type="project" value="InterPro"/>
</dbReference>
<evidence type="ECO:0000259" key="2">
    <source>
        <dbReference type="SMART" id="SM00343"/>
    </source>
</evidence>
<dbReference type="RefSeq" id="XP_031332335.1">
    <property type="nucleotide sequence ID" value="XM_031476475.1"/>
</dbReference>
<dbReference type="OrthoDB" id="7323790at2759"/>
<dbReference type="EMBL" id="GEZM01060849">
    <property type="protein sequence ID" value="JAV70854.1"/>
    <property type="molecule type" value="Transcribed_RNA"/>
</dbReference>
<dbReference type="GeneID" id="116167827"/>
<dbReference type="RefSeq" id="XP_031339233.1">
    <property type="nucleotide sequence ID" value="XM_031483373.1"/>
</dbReference>
<reference evidence="3" key="1">
    <citation type="journal article" date="2016" name="Sci. Rep.">
        <title>Molecular characterization of firefly nuptial gifts: a multi-omics approach sheds light on postcopulatory sexual selection.</title>
        <authorList>
            <person name="Al-Wathiqui N."/>
            <person name="Fallon T.R."/>
            <person name="South A."/>
            <person name="Weng J.K."/>
            <person name="Lewis S.M."/>
        </authorList>
    </citation>
    <scope>NUCLEOTIDE SEQUENCE</scope>
</reference>
<dbReference type="KEGG" id="ppyr:116167827"/>